<name>A0A1H9THR0_9BACI</name>
<sequence length="71" mass="8171">MGLFQAISNWNANRQEKLLNQMKEQGMCPDCHGKGFNIPVSEFYISPDYFECEGCDGSGSYNDWYNNNTYV</sequence>
<dbReference type="STRING" id="1601833.SAMN05518684_105332"/>
<gene>
    <name evidence="1" type="ORF">SAMN05518684_105332</name>
</gene>
<dbReference type="SUPFAM" id="SSF57938">
    <property type="entry name" value="DnaJ/Hsp40 cysteine-rich domain"/>
    <property type="match status" value="1"/>
</dbReference>
<proteinExistence type="predicted"/>
<dbReference type="InterPro" id="IPR036410">
    <property type="entry name" value="HSP_DnaJ_Cys-rich_dom_sf"/>
</dbReference>
<dbReference type="OrthoDB" id="2882832at2"/>
<keyword evidence="2" id="KW-1185">Reference proteome</keyword>
<dbReference type="EMBL" id="FOGT01000005">
    <property type="protein sequence ID" value="SER96389.1"/>
    <property type="molecule type" value="Genomic_DNA"/>
</dbReference>
<evidence type="ECO:0008006" key="3">
    <source>
        <dbReference type="Google" id="ProtNLM"/>
    </source>
</evidence>
<protein>
    <recommendedName>
        <fullName evidence="3">Methionine aminopeptidase</fullName>
    </recommendedName>
</protein>
<dbReference type="AlphaFoldDB" id="A0A1H9THR0"/>
<reference evidence="2" key="1">
    <citation type="submission" date="2016-10" db="EMBL/GenBank/DDBJ databases">
        <authorList>
            <person name="Varghese N."/>
            <person name="Submissions S."/>
        </authorList>
    </citation>
    <scope>NUCLEOTIDE SEQUENCE [LARGE SCALE GENOMIC DNA]</scope>
    <source>
        <strain evidence="2">S9</strain>
    </source>
</reference>
<dbReference type="RefSeq" id="WP_093050339.1">
    <property type="nucleotide sequence ID" value="NZ_FOGT01000005.1"/>
</dbReference>
<evidence type="ECO:0000313" key="1">
    <source>
        <dbReference type="EMBL" id="SER96389.1"/>
    </source>
</evidence>
<dbReference type="Proteomes" id="UP000198571">
    <property type="component" value="Unassembled WGS sequence"/>
</dbReference>
<organism evidence="1 2">
    <name type="scientific">Salipaludibacillus aurantiacus</name>
    <dbReference type="NCBI Taxonomy" id="1601833"/>
    <lineage>
        <taxon>Bacteria</taxon>
        <taxon>Bacillati</taxon>
        <taxon>Bacillota</taxon>
        <taxon>Bacilli</taxon>
        <taxon>Bacillales</taxon>
        <taxon>Bacillaceae</taxon>
    </lineage>
</organism>
<evidence type="ECO:0000313" key="2">
    <source>
        <dbReference type="Proteomes" id="UP000198571"/>
    </source>
</evidence>
<accession>A0A1H9THR0</accession>